<dbReference type="RefSeq" id="XP_005782296.1">
    <property type="nucleotide sequence ID" value="XM_005782239.1"/>
</dbReference>
<feature type="transmembrane region" description="Helical" evidence="2">
    <location>
        <begin position="418"/>
        <end position="438"/>
    </location>
</feature>
<keyword evidence="4" id="KW-1185">Reference proteome</keyword>
<proteinExistence type="predicted"/>
<feature type="region of interest" description="Disordered" evidence="1">
    <location>
        <begin position="315"/>
        <end position="343"/>
    </location>
</feature>
<organism evidence="3 4">
    <name type="scientific">Emiliania huxleyi (strain CCMP1516)</name>
    <dbReference type="NCBI Taxonomy" id="280463"/>
    <lineage>
        <taxon>Eukaryota</taxon>
        <taxon>Haptista</taxon>
        <taxon>Haptophyta</taxon>
        <taxon>Prymnesiophyceae</taxon>
        <taxon>Isochrysidales</taxon>
        <taxon>Noelaerhabdaceae</taxon>
        <taxon>Emiliania</taxon>
    </lineage>
</organism>
<accession>A0A0D3K282</accession>
<feature type="transmembrane region" description="Helical" evidence="2">
    <location>
        <begin position="486"/>
        <end position="506"/>
    </location>
</feature>
<feature type="region of interest" description="Disordered" evidence="1">
    <location>
        <begin position="1"/>
        <end position="27"/>
    </location>
</feature>
<evidence type="ECO:0000313" key="3">
    <source>
        <dbReference type="EnsemblProtists" id="EOD29867"/>
    </source>
</evidence>
<feature type="compositionally biased region" description="Pro residues" evidence="1">
    <location>
        <begin position="315"/>
        <end position="330"/>
    </location>
</feature>
<feature type="transmembrane region" description="Helical" evidence="2">
    <location>
        <begin position="388"/>
        <end position="406"/>
    </location>
</feature>
<protein>
    <submittedName>
        <fullName evidence="3">Uncharacterized protein</fullName>
    </submittedName>
</protein>
<feature type="compositionally biased region" description="Low complexity" evidence="1">
    <location>
        <begin position="184"/>
        <end position="195"/>
    </location>
</feature>
<evidence type="ECO:0000313" key="4">
    <source>
        <dbReference type="Proteomes" id="UP000013827"/>
    </source>
</evidence>
<dbReference type="PaxDb" id="2903-EOD29867"/>
<sequence>MVPRKIPCDPDPPQMPADPGGNTLDDARRLPARAWSSQSPCPCWGGQMSGMSGCPPVRPASGAFREHFCAQCRDGTLFIPASRIRIVEVGGAELANTQSGGVWNEPARSPGRRKRPRAPLPAHRVINQTVCSTGPKLVVLRDDETTAPLPGLVRLSDALSCSMIGFKVGKTLKPLAPLSREEPASSSPSSEPSSLDSRDSGFEAHPAAAWLQRQPPSLCGQPPSWTLEDLLDATAAALHGEASLHGEAASLHMAPAGALQLPPGDEEGGYATSGTYSAAASHDPCYAEAGPAAGLASGEAGEEFLRLLFSPLLSPPASPPEPSPQSPALPPANGKLLLPSPTRPPALGGPPSGLALAIAVPFTVAIFGPRGILSTALETSLANHSHNLLHLALAVPWPCIAYLVQVMRLGVHGAARWWIAYVLSALSFRILGVCLYPLDVLSASRLAAALLLCAFFLGGCLLHTIVCVRLQLAGEGGFGLFPASGVEYLFIFGLPLLAGGALGSLVRAGLGRVLGRAGGGALQEKQHLEEQRC</sequence>
<reference evidence="4" key="1">
    <citation type="journal article" date="2013" name="Nature">
        <title>Pan genome of the phytoplankton Emiliania underpins its global distribution.</title>
        <authorList>
            <person name="Read B.A."/>
            <person name="Kegel J."/>
            <person name="Klute M.J."/>
            <person name="Kuo A."/>
            <person name="Lefebvre S.C."/>
            <person name="Maumus F."/>
            <person name="Mayer C."/>
            <person name="Miller J."/>
            <person name="Monier A."/>
            <person name="Salamov A."/>
            <person name="Young J."/>
            <person name="Aguilar M."/>
            <person name="Claverie J.M."/>
            <person name="Frickenhaus S."/>
            <person name="Gonzalez K."/>
            <person name="Herman E.K."/>
            <person name="Lin Y.C."/>
            <person name="Napier J."/>
            <person name="Ogata H."/>
            <person name="Sarno A.F."/>
            <person name="Shmutz J."/>
            <person name="Schroeder D."/>
            <person name="de Vargas C."/>
            <person name="Verret F."/>
            <person name="von Dassow P."/>
            <person name="Valentin K."/>
            <person name="Van de Peer Y."/>
            <person name="Wheeler G."/>
            <person name="Dacks J.B."/>
            <person name="Delwiche C.F."/>
            <person name="Dyhrman S.T."/>
            <person name="Glockner G."/>
            <person name="John U."/>
            <person name="Richards T."/>
            <person name="Worden A.Z."/>
            <person name="Zhang X."/>
            <person name="Grigoriev I.V."/>
            <person name="Allen A.E."/>
            <person name="Bidle K."/>
            <person name="Borodovsky M."/>
            <person name="Bowler C."/>
            <person name="Brownlee C."/>
            <person name="Cock J.M."/>
            <person name="Elias M."/>
            <person name="Gladyshev V.N."/>
            <person name="Groth M."/>
            <person name="Guda C."/>
            <person name="Hadaegh A."/>
            <person name="Iglesias-Rodriguez M.D."/>
            <person name="Jenkins J."/>
            <person name="Jones B.M."/>
            <person name="Lawson T."/>
            <person name="Leese F."/>
            <person name="Lindquist E."/>
            <person name="Lobanov A."/>
            <person name="Lomsadze A."/>
            <person name="Malik S.B."/>
            <person name="Marsh M.E."/>
            <person name="Mackinder L."/>
            <person name="Mock T."/>
            <person name="Mueller-Roeber B."/>
            <person name="Pagarete A."/>
            <person name="Parker M."/>
            <person name="Probert I."/>
            <person name="Quesneville H."/>
            <person name="Raines C."/>
            <person name="Rensing S.A."/>
            <person name="Riano-Pachon D.M."/>
            <person name="Richier S."/>
            <person name="Rokitta S."/>
            <person name="Shiraiwa Y."/>
            <person name="Soanes D.M."/>
            <person name="van der Giezen M."/>
            <person name="Wahlund T.M."/>
            <person name="Williams B."/>
            <person name="Wilson W."/>
            <person name="Wolfe G."/>
            <person name="Wurch L.L."/>
        </authorList>
    </citation>
    <scope>NUCLEOTIDE SEQUENCE</scope>
</reference>
<feature type="region of interest" description="Disordered" evidence="1">
    <location>
        <begin position="177"/>
        <end position="201"/>
    </location>
</feature>
<evidence type="ECO:0000256" key="2">
    <source>
        <dbReference type="SAM" id="Phobius"/>
    </source>
</evidence>
<reference evidence="3" key="2">
    <citation type="submission" date="2024-10" db="UniProtKB">
        <authorList>
            <consortium name="EnsemblProtists"/>
        </authorList>
    </citation>
    <scope>IDENTIFICATION</scope>
</reference>
<keyword evidence="2" id="KW-0812">Transmembrane</keyword>
<evidence type="ECO:0000256" key="1">
    <source>
        <dbReference type="SAM" id="MobiDB-lite"/>
    </source>
</evidence>
<dbReference type="Proteomes" id="UP000013827">
    <property type="component" value="Unassembled WGS sequence"/>
</dbReference>
<dbReference type="KEGG" id="ehx:EMIHUDRAFT_468482"/>
<dbReference type="HOGENOM" id="CLU_038434_0_0_1"/>
<dbReference type="EnsemblProtists" id="EOD29867">
    <property type="protein sequence ID" value="EOD29867"/>
    <property type="gene ID" value="EMIHUDRAFT_468482"/>
</dbReference>
<name>A0A0D3K282_EMIH1</name>
<dbReference type="GeneID" id="17275141"/>
<dbReference type="AlphaFoldDB" id="A0A0D3K282"/>
<keyword evidence="2" id="KW-1133">Transmembrane helix</keyword>
<feature type="transmembrane region" description="Helical" evidence="2">
    <location>
        <begin position="347"/>
        <end position="367"/>
    </location>
</feature>
<keyword evidence="2" id="KW-0472">Membrane</keyword>
<feature type="transmembrane region" description="Helical" evidence="2">
    <location>
        <begin position="445"/>
        <end position="466"/>
    </location>
</feature>